<reference evidence="2" key="2">
    <citation type="submission" date="2020-09" db="EMBL/GenBank/DDBJ databases">
        <authorList>
            <person name="Sun Q."/>
            <person name="Ohkuma M."/>
        </authorList>
    </citation>
    <scope>NUCLEOTIDE SEQUENCE</scope>
    <source>
        <strain evidence="2">JCM 14371</strain>
    </source>
</reference>
<keyword evidence="1" id="KW-0472">Membrane</keyword>
<dbReference type="EMBL" id="BMOE01000002">
    <property type="protein sequence ID" value="GGJ66693.1"/>
    <property type="molecule type" value="Genomic_DNA"/>
</dbReference>
<keyword evidence="3" id="KW-1185">Reference proteome</keyword>
<feature type="transmembrane region" description="Helical" evidence="1">
    <location>
        <begin position="167"/>
        <end position="190"/>
    </location>
</feature>
<accession>A0A917P8G4</accession>
<feature type="transmembrane region" description="Helical" evidence="1">
    <location>
        <begin position="323"/>
        <end position="347"/>
    </location>
</feature>
<proteinExistence type="predicted"/>
<organism evidence="2 3">
    <name type="scientific">Deinococcus aquiradiocola</name>
    <dbReference type="NCBI Taxonomy" id="393059"/>
    <lineage>
        <taxon>Bacteria</taxon>
        <taxon>Thermotogati</taxon>
        <taxon>Deinococcota</taxon>
        <taxon>Deinococci</taxon>
        <taxon>Deinococcales</taxon>
        <taxon>Deinococcaceae</taxon>
        <taxon>Deinococcus</taxon>
    </lineage>
</organism>
<reference evidence="2" key="1">
    <citation type="journal article" date="2014" name="Int. J. Syst. Evol. Microbiol.">
        <title>Complete genome sequence of Corynebacterium casei LMG S-19264T (=DSM 44701T), isolated from a smear-ripened cheese.</title>
        <authorList>
            <consortium name="US DOE Joint Genome Institute (JGI-PGF)"/>
            <person name="Walter F."/>
            <person name="Albersmeier A."/>
            <person name="Kalinowski J."/>
            <person name="Ruckert C."/>
        </authorList>
    </citation>
    <scope>NUCLEOTIDE SEQUENCE</scope>
    <source>
        <strain evidence="2">JCM 14371</strain>
    </source>
</reference>
<feature type="transmembrane region" description="Helical" evidence="1">
    <location>
        <begin position="142"/>
        <end position="160"/>
    </location>
</feature>
<feature type="transmembrane region" description="Helical" evidence="1">
    <location>
        <begin position="300"/>
        <end position="317"/>
    </location>
</feature>
<feature type="transmembrane region" description="Helical" evidence="1">
    <location>
        <begin position="61"/>
        <end position="82"/>
    </location>
</feature>
<feature type="transmembrane region" description="Helical" evidence="1">
    <location>
        <begin position="103"/>
        <end position="122"/>
    </location>
</feature>
<comment type="caution">
    <text evidence="2">The sequence shown here is derived from an EMBL/GenBank/DDBJ whole genome shotgun (WGS) entry which is preliminary data.</text>
</comment>
<gene>
    <name evidence="2" type="ORF">GCM10008939_08510</name>
</gene>
<protein>
    <submittedName>
        <fullName evidence="2">Uncharacterized protein</fullName>
    </submittedName>
</protein>
<feature type="transmembrane region" description="Helical" evidence="1">
    <location>
        <begin position="223"/>
        <end position="244"/>
    </location>
</feature>
<dbReference type="Proteomes" id="UP000635726">
    <property type="component" value="Unassembled WGS sequence"/>
</dbReference>
<sequence>MTPDSRSLVSSAPNVPRPEFERLGAWVALLGILSTFFGLSWDIQWHVDVGPDTFWTVPHLFVYSGAALSGLASLLVVLLATARASSEAAPHWITILGGRFRGPVGFFVSGFGALAFLLFGLFDQWWHLVYGFDVVLDSPPHIGLLLSMVVTMIGAALIFVQGRQVQVWGFVTSLAVSVAFALPVFSLMMAQLEQTWAFLVFPGLFMGLALALAVSVTRQVRWALVLTLLVAAFRAINWYGVPWADTVYAHALGYTLRESAEGYAFVPALAPLLSPLVGLVVTGVLAFWRARRWNAQIGMAAALAVTGPLLFVGHPFVPVTLDPVVLAVGAAVAGAAGWLGWQLGVVIRHANPRLERRGTQGVTSGTVRP</sequence>
<evidence type="ECO:0000256" key="1">
    <source>
        <dbReference type="SAM" id="Phobius"/>
    </source>
</evidence>
<keyword evidence="1" id="KW-1133">Transmembrane helix</keyword>
<feature type="transmembrane region" description="Helical" evidence="1">
    <location>
        <begin position="23"/>
        <end position="41"/>
    </location>
</feature>
<evidence type="ECO:0000313" key="2">
    <source>
        <dbReference type="EMBL" id="GGJ66693.1"/>
    </source>
</evidence>
<feature type="transmembrane region" description="Helical" evidence="1">
    <location>
        <begin position="196"/>
        <end position="216"/>
    </location>
</feature>
<dbReference type="RefSeq" id="WP_188961035.1">
    <property type="nucleotide sequence ID" value="NZ_BMOE01000002.1"/>
</dbReference>
<name>A0A917P8G4_9DEIO</name>
<keyword evidence="1" id="KW-0812">Transmembrane</keyword>
<dbReference type="AlphaFoldDB" id="A0A917P8G4"/>
<feature type="transmembrane region" description="Helical" evidence="1">
    <location>
        <begin position="264"/>
        <end position="288"/>
    </location>
</feature>
<evidence type="ECO:0000313" key="3">
    <source>
        <dbReference type="Proteomes" id="UP000635726"/>
    </source>
</evidence>